<sequence>MNPNRDALKAADNAERVVARRSVARTEVMTLSLVILPFVVLAGCLIIDALESTIAKANIRTYVAQQIAAGHPVDRRALASRYDNQTSKAATAAWATLLEASRPLQDSPSIGLRYGDDRIVPTAIRANETSVARQGEMSLPVVDFIVQRDAALTRAREALLNRDRPSADNKSVWLPVAFWRDYPQALTGRSEFYEDDTQAFYSAIADGENDHAIHVLHRLIRTDIELDSQIWSVNSAAAKRPPETVIHLIRQSLAVADWNEDQLATLRKMIERVPDYQAVIDQHMRVIMAASLDEMGLSDGVVANKVFRENSRSLPVKISPQAAWQWIQFMERARQTGQPGTWSRYLSLRREPWYDQRRPGLDTVSMTSFPYASGTFLIGSTPIYRHLTYDTHASYESNRRLALTAIGIKQYHQQKNAWPQSLADLRAVGLTSEDWQIMPGVEFGYQNRPLQPRTSVGSEVVLWTAKLKDGHLDQAIERFARGDESASPPVENYSKKFDMQRITLIRE</sequence>
<keyword evidence="1" id="KW-0812">Transmembrane</keyword>
<name>M5RN28_9BACT</name>
<protein>
    <submittedName>
        <fullName evidence="2">Uncharacterized protein</fullName>
    </submittedName>
</protein>
<dbReference type="Proteomes" id="UP000011991">
    <property type="component" value="Unassembled WGS sequence"/>
</dbReference>
<dbReference type="OrthoDB" id="246496at2"/>
<gene>
    <name evidence="2" type="ORF">RMSM_02346</name>
</gene>
<evidence type="ECO:0000256" key="1">
    <source>
        <dbReference type="SAM" id="Phobius"/>
    </source>
</evidence>
<dbReference type="RefSeq" id="WP_008695243.1">
    <property type="nucleotide sequence ID" value="NZ_ANOG01000330.1"/>
</dbReference>
<keyword evidence="3" id="KW-1185">Reference proteome</keyword>
<dbReference type="EMBL" id="ANOG01000330">
    <property type="protein sequence ID" value="EMI20733.1"/>
    <property type="molecule type" value="Genomic_DNA"/>
</dbReference>
<comment type="caution">
    <text evidence="2">The sequence shown here is derived from an EMBL/GenBank/DDBJ whole genome shotgun (WGS) entry which is preliminary data.</text>
</comment>
<feature type="transmembrane region" description="Helical" evidence="1">
    <location>
        <begin position="28"/>
        <end position="50"/>
    </location>
</feature>
<keyword evidence="1" id="KW-1133">Transmembrane helix</keyword>
<reference evidence="2 3" key="1">
    <citation type="journal article" date="2013" name="Mar. Genomics">
        <title>Expression of sulfatases in Rhodopirellula baltica and the diversity of sulfatases in the genus Rhodopirellula.</title>
        <authorList>
            <person name="Wegner C.E."/>
            <person name="Richter-Heitmann T."/>
            <person name="Klindworth A."/>
            <person name="Klockow C."/>
            <person name="Richter M."/>
            <person name="Achstetter T."/>
            <person name="Glockner F.O."/>
            <person name="Harder J."/>
        </authorList>
    </citation>
    <scope>NUCLEOTIDE SEQUENCE [LARGE SCALE GENOMIC DNA]</scope>
    <source>
        <strain evidence="2 3">SM1</strain>
    </source>
</reference>
<evidence type="ECO:0000313" key="3">
    <source>
        <dbReference type="Proteomes" id="UP000011991"/>
    </source>
</evidence>
<evidence type="ECO:0000313" key="2">
    <source>
        <dbReference type="EMBL" id="EMI20733.1"/>
    </source>
</evidence>
<keyword evidence="1" id="KW-0472">Membrane</keyword>
<organism evidence="2 3">
    <name type="scientific">Rhodopirellula maiorica SM1</name>
    <dbReference type="NCBI Taxonomy" id="1265738"/>
    <lineage>
        <taxon>Bacteria</taxon>
        <taxon>Pseudomonadati</taxon>
        <taxon>Planctomycetota</taxon>
        <taxon>Planctomycetia</taxon>
        <taxon>Pirellulales</taxon>
        <taxon>Pirellulaceae</taxon>
        <taxon>Novipirellula</taxon>
    </lineage>
</organism>
<accession>M5RN28</accession>
<dbReference type="AlphaFoldDB" id="M5RN28"/>
<dbReference type="PATRIC" id="fig|1265738.3.peg.2353"/>
<proteinExistence type="predicted"/>